<name>A0A2T0MBD3_9FLAO</name>
<dbReference type="OrthoDB" id="1121756at2"/>
<proteinExistence type="predicted"/>
<organism evidence="3 4">
    <name type="scientific">Flagellimonas meridianipacifica</name>
    <dbReference type="NCBI Taxonomy" id="1080225"/>
    <lineage>
        <taxon>Bacteria</taxon>
        <taxon>Pseudomonadati</taxon>
        <taxon>Bacteroidota</taxon>
        <taxon>Flavobacteriia</taxon>
        <taxon>Flavobacteriales</taxon>
        <taxon>Flavobacteriaceae</taxon>
        <taxon>Flagellimonas</taxon>
    </lineage>
</organism>
<feature type="signal peptide" evidence="1">
    <location>
        <begin position="1"/>
        <end position="25"/>
    </location>
</feature>
<dbReference type="PROSITE" id="PS51257">
    <property type="entry name" value="PROKAR_LIPOPROTEIN"/>
    <property type="match status" value="1"/>
</dbReference>
<dbReference type="AlphaFoldDB" id="A0A2T0MBD3"/>
<accession>A0A2T0MBD3</accession>
<evidence type="ECO:0000313" key="4">
    <source>
        <dbReference type="Proteomes" id="UP000237640"/>
    </source>
</evidence>
<evidence type="ECO:0000256" key="1">
    <source>
        <dbReference type="SAM" id="SignalP"/>
    </source>
</evidence>
<gene>
    <name evidence="3" type="ORF">CLV81_3214</name>
</gene>
<evidence type="ECO:0000313" key="3">
    <source>
        <dbReference type="EMBL" id="PRX54810.1"/>
    </source>
</evidence>
<keyword evidence="4" id="KW-1185">Reference proteome</keyword>
<feature type="chain" id="PRO_5015640459" evidence="1">
    <location>
        <begin position="26"/>
        <end position="162"/>
    </location>
</feature>
<feature type="domain" description="Lipocalin-like" evidence="2">
    <location>
        <begin position="33"/>
        <end position="141"/>
    </location>
</feature>
<dbReference type="Pfam" id="PF13648">
    <property type="entry name" value="Lipocalin_4"/>
    <property type="match status" value="1"/>
</dbReference>
<keyword evidence="1" id="KW-0732">Signal</keyword>
<dbReference type="EMBL" id="PVYX01000002">
    <property type="protein sequence ID" value="PRX54810.1"/>
    <property type="molecule type" value="Genomic_DNA"/>
</dbReference>
<reference evidence="3 4" key="1">
    <citation type="submission" date="2018-03" db="EMBL/GenBank/DDBJ databases">
        <title>Genomic Encyclopedia of Archaeal and Bacterial Type Strains, Phase II (KMG-II): from individual species to whole genera.</title>
        <authorList>
            <person name="Goeker M."/>
        </authorList>
    </citation>
    <scope>NUCLEOTIDE SEQUENCE [LARGE SCALE GENOMIC DNA]</scope>
    <source>
        <strain evidence="3 4">DSM 25027</strain>
    </source>
</reference>
<evidence type="ECO:0000259" key="2">
    <source>
        <dbReference type="Pfam" id="PF13648"/>
    </source>
</evidence>
<sequence>MAKKALMIATTFGLLLMSCSVSKSARTQRNLFSGSWTLDDISYENNTGNFKSVIFNDAEDICFEGSDWFFRDNNSTGRYTISQSSLCQGGDRFFRWSVVEPAQNYSSQLQFKFIDEKRKDISGGFGYRLNISNLTEQSMTLRSNVSVEGQPVTIVYQFSKKQ</sequence>
<dbReference type="Proteomes" id="UP000237640">
    <property type="component" value="Unassembled WGS sequence"/>
</dbReference>
<dbReference type="InterPro" id="IPR024311">
    <property type="entry name" value="Lipocalin-like"/>
</dbReference>
<protein>
    <submittedName>
        <fullName evidence="3">Lipocalin-like protein</fullName>
    </submittedName>
</protein>
<comment type="caution">
    <text evidence="3">The sequence shown here is derived from an EMBL/GenBank/DDBJ whole genome shotgun (WGS) entry which is preliminary data.</text>
</comment>